<comment type="caution">
    <text evidence="8">The sequence shown here is derived from an EMBL/GenBank/DDBJ whole genome shotgun (WGS) entry which is preliminary data.</text>
</comment>
<dbReference type="Proteomes" id="UP000034516">
    <property type="component" value="Unassembled WGS sequence"/>
</dbReference>
<dbReference type="PRINTS" id="PR00727">
    <property type="entry name" value="LEADERPTASE"/>
</dbReference>
<dbReference type="InterPro" id="IPR019757">
    <property type="entry name" value="Pept_S26A_signal_pept_1_Lys-AS"/>
</dbReference>
<evidence type="ECO:0000256" key="1">
    <source>
        <dbReference type="ARBA" id="ARBA00000677"/>
    </source>
</evidence>
<dbReference type="EC" id="3.4.21.89" evidence="3 6"/>
<dbReference type="Gene3D" id="2.10.109.10">
    <property type="entry name" value="Umud Fragment, subunit A"/>
    <property type="match status" value="1"/>
</dbReference>
<dbReference type="PANTHER" id="PTHR43390:SF1">
    <property type="entry name" value="CHLOROPLAST PROCESSING PEPTIDASE"/>
    <property type="match status" value="1"/>
</dbReference>
<dbReference type="InterPro" id="IPR019533">
    <property type="entry name" value="Peptidase_S26"/>
</dbReference>
<gene>
    <name evidence="8" type="ORF">UV02_C0002G0023</name>
</gene>
<accession>A0A0G0Z457</accession>
<dbReference type="NCBIfam" id="TIGR02227">
    <property type="entry name" value="sigpep_I_bact"/>
    <property type="match status" value="1"/>
</dbReference>
<comment type="catalytic activity">
    <reaction evidence="1 6">
        <text>Cleavage of hydrophobic, N-terminal signal or leader sequences from secreted and periplasmic proteins.</text>
        <dbReference type="EC" id="3.4.21.89"/>
    </reaction>
</comment>
<organism evidence="8 9">
    <name type="scientific">Candidatus Kuenenbacteria bacterium GW2011_GWA2_42_15</name>
    <dbReference type="NCBI Taxonomy" id="1618677"/>
    <lineage>
        <taxon>Bacteria</taxon>
        <taxon>Candidatus Kueneniibacteriota</taxon>
    </lineage>
</organism>
<dbReference type="GO" id="GO:0004252">
    <property type="term" value="F:serine-type endopeptidase activity"/>
    <property type="evidence" value="ECO:0007669"/>
    <property type="project" value="InterPro"/>
</dbReference>
<evidence type="ECO:0000256" key="4">
    <source>
        <dbReference type="ARBA" id="ARBA00022801"/>
    </source>
</evidence>
<feature type="active site" evidence="5">
    <location>
        <position position="105"/>
    </location>
</feature>
<evidence type="ECO:0000313" key="8">
    <source>
        <dbReference type="EMBL" id="KKS43522.1"/>
    </source>
</evidence>
<dbReference type="GO" id="GO:0016020">
    <property type="term" value="C:membrane"/>
    <property type="evidence" value="ECO:0007669"/>
    <property type="project" value="UniProtKB-SubCell"/>
</dbReference>
<comment type="subcellular location">
    <subcellularLocation>
        <location evidence="6">Membrane</location>
        <topology evidence="6">Single-pass type II membrane protein</topology>
    </subcellularLocation>
</comment>
<proteinExistence type="inferred from homology"/>
<dbReference type="AlphaFoldDB" id="A0A0G0Z457"/>
<dbReference type="GO" id="GO:0009003">
    <property type="term" value="F:signal peptidase activity"/>
    <property type="evidence" value="ECO:0007669"/>
    <property type="project" value="UniProtKB-EC"/>
</dbReference>
<evidence type="ECO:0000256" key="5">
    <source>
        <dbReference type="PIRSR" id="PIRSR600223-1"/>
    </source>
</evidence>
<comment type="similarity">
    <text evidence="2 6">Belongs to the peptidase S26 family.</text>
</comment>
<dbReference type="PROSITE" id="PS00760">
    <property type="entry name" value="SPASE_I_2"/>
    <property type="match status" value="1"/>
</dbReference>
<feature type="domain" description="Peptidase S26" evidence="7">
    <location>
        <begin position="32"/>
        <end position="192"/>
    </location>
</feature>
<name>A0A0G0Z457_9BACT</name>
<dbReference type="Pfam" id="PF10502">
    <property type="entry name" value="Peptidase_S26"/>
    <property type="match status" value="1"/>
</dbReference>
<dbReference type="SUPFAM" id="SSF51306">
    <property type="entry name" value="LexA/Signal peptidase"/>
    <property type="match status" value="1"/>
</dbReference>
<dbReference type="PATRIC" id="fig|1618677.3.peg.58"/>
<dbReference type="EMBL" id="LCCW01000002">
    <property type="protein sequence ID" value="KKS43522.1"/>
    <property type="molecule type" value="Genomic_DNA"/>
</dbReference>
<feature type="active site" evidence="5">
    <location>
        <position position="62"/>
    </location>
</feature>
<dbReference type="PROSITE" id="PS00761">
    <property type="entry name" value="SPASE_I_3"/>
    <property type="match status" value="1"/>
</dbReference>
<evidence type="ECO:0000313" key="9">
    <source>
        <dbReference type="Proteomes" id="UP000034516"/>
    </source>
</evidence>
<keyword evidence="4 6" id="KW-0378">Hydrolase</keyword>
<dbReference type="InterPro" id="IPR000223">
    <property type="entry name" value="Pept_S26A_signal_pept_1"/>
</dbReference>
<dbReference type="InterPro" id="IPR019758">
    <property type="entry name" value="Pept_S26A_signal_pept_1_CS"/>
</dbReference>
<dbReference type="PANTHER" id="PTHR43390">
    <property type="entry name" value="SIGNAL PEPTIDASE I"/>
    <property type="match status" value="1"/>
</dbReference>
<reference evidence="8 9" key="1">
    <citation type="journal article" date="2015" name="Nature">
        <title>rRNA introns, odd ribosomes, and small enigmatic genomes across a large radiation of phyla.</title>
        <authorList>
            <person name="Brown C.T."/>
            <person name="Hug L.A."/>
            <person name="Thomas B.C."/>
            <person name="Sharon I."/>
            <person name="Castelle C.J."/>
            <person name="Singh A."/>
            <person name="Wilkins M.J."/>
            <person name="Williams K.H."/>
            <person name="Banfield J.F."/>
        </authorList>
    </citation>
    <scope>NUCLEOTIDE SEQUENCE [LARGE SCALE GENOMIC DNA]</scope>
</reference>
<evidence type="ECO:0000256" key="2">
    <source>
        <dbReference type="ARBA" id="ARBA00009370"/>
    </source>
</evidence>
<dbReference type="InterPro" id="IPR036286">
    <property type="entry name" value="LexA/Signal_pep-like_sf"/>
</dbReference>
<protein>
    <recommendedName>
        <fullName evidence="3 6">Signal peptidase I</fullName>
        <ecNumber evidence="3 6">3.4.21.89</ecNumber>
    </recommendedName>
</protein>
<evidence type="ECO:0000256" key="3">
    <source>
        <dbReference type="ARBA" id="ARBA00013208"/>
    </source>
</evidence>
<dbReference type="CDD" id="cd06530">
    <property type="entry name" value="S26_SPase_I"/>
    <property type="match status" value="1"/>
</dbReference>
<evidence type="ECO:0000256" key="6">
    <source>
        <dbReference type="RuleBase" id="RU362042"/>
    </source>
</evidence>
<sequence length="206" mass="23648">MSFLQQPEEKKPDFEPVTAKEELIGQIKEFVWETVKVVVFSLAIIIPIRYFLIQPFYVKGASMEPNFFDHEYLVIDEISYRLGEVKRGDVVVFKYPNDPRQYFIKRVIGLPGETIQIKDGKIFIINKDRPEGLLLNESGYLPNTHTQGQVDAELAPGEYYVLGDNRASSLDSRVFGPISDPAIIGRAWVRGWPFSRLQVFNTPSYQ</sequence>
<evidence type="ECO:0000259" key="7">
    <source>
        <dbReference type="Pfam" id="PF10502"/>
    </source>
</evidence>
<dbReference type="GO" id="GO:0006465">
    <property type="term" value="P:signal peptide processing"/>
    <property type="evidence" value="ECO:0007669"/>
    <property type="project" value="InterPro"/>
</dbReference>
<keyword evidence="6" id="KW-0645">Protease</keyword>